<gene>
    <name evidence="1" type="ORF">DEW08_10100</name>
</gene>
<reference evidence="2" key="1">
    <citation type="submission" date="2018-05" db="EMBL/GenBank/DDBJ databases">
        <title>Azospirillum thermophila sp. nov., a novel isolated from hot spring.</title>
        <authorList>
            <person name="Zhao Z."/>
        </authorList>
    </citation>
    <scope>NUCLEOTIDE SEQUENCE [LARGE SCALE GENOMIC DNA]</scope>
    <source>
        <strain evidence="2">CFH 70021</strain>
    </source>
</reference>
<organism evidence="1 2">
    <name type="scientific">Azospirillum thermophilum</name>
    <dbReference type="NCBI Taxonomy" id="2202148"/>
    <lineage>
        <taxon>Bacteria</taxon>
        <taxon>Pseudomonadati</taxon>
        <taxon>Pseudomonadota</taxon>
        <taxon>Alphaproteobacteria</taxon>
        <taxon>Rhodospirillales</taxon>
        <taxon>Azospirillaceae</taxon>
        <taxon>Azospirillum</taxon>
    </lineage>
</organism>
<sequence>MTWRLVNHIESTDATSFDDLCEIARVGLDEAIDYWDLDDGELYVIAGYDPERKRVRAAEVSAVEFNTVEQTATCVPARVRELGDGIHLYPALVGATLPPKGGAELLKKAALVQHQTYSTAGRTASGGRLWLYTVKNGCFRVDVVSKLPE</sequence>
<proteinExistence type="predicted"/>
<dbReference type="KEGG" id="azz:DEW08_10100"/>
<name>A0A2S2CPU5_9PROT</name>
<dbReference type="EMBL" id="CP029353">
    <property type="protein sequence ID" value="AWK86544.1"/>
    <property type="molecule type" value="Genomic_DNA"/>
</dbReference>
<dbReference type="AlphaFoldDB" id="A0A2S2CPU5"/>
<dbReference type="RefSeq" id="WP_109326741.1">
    <property type="nucleotide sequence ID" value="NZ_CP029353.1"/>
</dbReference>
<dbReference type="Proteomes" id="UP000245629">
    <property type="component" value="Chromosome 2"/>
</dbReference>
<protein>
    <submittedName>
        <fullName evidence="1">Uncharacterized protein</fullName>
    </submittedName>
</protein>
<keyword evidence="2" id="KW-1185">Reference proteome</keyword>
<dbReference type="OrthoDB" id="9840577at2"/>
<evidence type="ECO:0000313" key="1">
    <source>
        <dbReference type="EMBL" id="AWK86544.1"/>
    </source>
</evidence>
<accession>A0A2S2CPU5</accession>
<evidence type="ECO:0000313" key="2">
    <source>
        <dbReference type="Proteomes" id="UP000245629"/>
    </source>
</evidence>